<dbReference type="Pfam" id="PF13976">
    <property type="entry name" value="gag_pre-integrs"/>
    <property type="match status" value="1"/>
</dbReference>
<feature type="region of interest" description="Disordered" evidence="5">
    <location>
        <begin position="1382"/>
        <end position="1423"/>
    </location>
</feature>
<feature type="compositionally biased region" description="Low complexity" evidence="5">
    <location>
        <begin position="1455"/>
        <end position="1466"/>
    </location>
</feature>
<dbReference type="GO" id="GO:0015074">
    <property type="term" value="P:DNA integration"/>
    <property type="evidence" value="ECO:0007669"/>
    <property type="project" value="InterPro"/>
</dbReference>
<evidence type="ECO:0000256" key="4">
    <source>
        <dbReference type="PROSITE-ProRule" id="PRU00047"/>
    </source>
</evidence>
<keyword evidence="4" id="KW-0863">Zinc-finger</keyword>
<comment type="caution">
    <text evidence="8">The sequence shown here is derived from an EMBL/GenBank/DDBJ whole genome shotgun (WGS) entry which is preliminary data.</text>
</comment>
<evidence type="ECO:0000259" key="6">
    <source>
        <dbReference type="PROSITE" id="PS50158"/>
    </source>
</evidence>
<organism evidence="8 9">
    <name type="scientific">Lolium multiflorum</name>
    <name type="common">Italian ryegrass</name>
    <name type="synonym">Lolium perenne subsp. multiflorum</name>
    <dbReference type="NCBI Taxonomy" id="4521"/>
    <lineage>
        <taxon>Eukaryota</taxon>
        <taxon>Viridiplantae</taxon>
        <taxon>Streptophyta</taxon>
        <taxon>Embryophyta</taxon>
        <taxon>Tracheophyta</taxon>
        <taxon>Spermatophyta</taxon>
        <taxon>Magnoliopsida</taxon>
        <taxon>Liliopsida</taxon>
        <taxon>Poales</taxon>
        <taxon>Poaceae</taxon>
        <taxon>BOP clade</taxon>
        <taxon>Pooideae</taxon>
        <taxon>Poodae</taxon>
        <taxon>Poeae</taxon>
        <taxon>Poeae Chloroplast Group 2 (Poeae type)</taxon>
        <taxon>Loliodinae</taxon>
        <taxon>Loliinae</taxon>
        <taxon>Lolium</taxon>
    </lineage>
</organism>
<dbReference type="InterPro" id="IPR057670">
    <property type="entry name" value="SH3_retrovirus"/>
</dbReference>
<feature type="compositionally biased region" description="Low complexity" evidence="5">
    <location>
        <begin position="1473"/>
        <end position="1500"/>
    </location>
</feature>
<accession>A0AAD8U3Z0</accession>
<evidence type="ECO:0008006" key="10">
    <source>
        <dbReference type="Google" id="ProtNLM"/>
    </source>
</evidence>
<dbReference type="InterPro" id="IPR001584">
    <property type="entry name" value="Integrase_cat-core"/>
</dbReference>
<dbReference type="EMBL" id="JAUUTY010000001">
    <property type="protein sequence ID" value="KAK1696749.1"/>
    <property type="molecule type" value="Genomic_DNA"/>
</dbReference>
<dbReference type="PROSITE" id="PS50158">
    <property type="entry name" value="ZF_CCHC"/>
    <property type="match status" value="1"/>
</dbReference>
<keyword evidence="9" id="KW-1185">Reference proteome</keyword>
<dbReference type="InterPro" id="IPR001878">
    <property type="entry name" value="Znf_CCHC"/>
</dbReference>
<evidence type="ECO:0000256" key="3">
    <source>
        <dbReference type="ARBA" id="ARBA00022801"/>
    </source>
</evidence>
<evidence type="ECO:0000313" key="8">
    <source>
        <dbReference type="EMBL" id="KAK1696749.1"/>
    </source>
</evidence>
<dbReference type="GO" id="GO:0008233">
    <property type="term" value="F:peptidase activity"/>
    <property type="evidence" value="ECO:0007669"/>
    <property type="project" value="UniProtKB-KW"/>
</dbReference>
<feature type="compositionally biased region" description="Low complexity" evidence="5">
    <location>
        <begin position="281"/>
        <end position="291"/>
    </location>
</feature>
<evidence type="ECO:0000313" key="9">
    <source>
        <dbReference type="Proteomes" id="UP001231189"/>
    </source>
</evidence>
<feature type="region of interest" description="Disordered" evidence="5">
    <location>
        <begin position="1455"/>
        <end position="1500"/>
    </location>
</feature>
<dbReference type="Pfam" id="PF07727">
    <property type="entry name" value="RVT_2"/>
    <property type="match status" value="1"/>
</dbReference>
<dbReference type="Pfam" id="PF00098">
    <property type="entry name" value="zf-CCHC"/>
    <property type="match status" value="1"/>
</dbReference>
<dbReference type="PANTHER" id="PTHR42648">
    <property type="entry name" value="TRANSPOSASE, PUTATIVE-RELATED"/>
    <property type="match status" value="1"/>
</dbReference>
<reference evidence="8" key="1">
    <citation type="submission" date="2023-07" db="EMBL/GenBank/DDBJ databases">
        <title>A chromosome-level genome assembly of Lolium multiflorum.</title>
        <authorList>
            <person name="Chen Y."/>
            <person name="Copetti D."/>
            <person name="Kolliker R."/>
            <person name="Studer B."/>
        </authorList>
    </citation>
    <scope>NUCLEOTIDE SEQUENCE</scope>
    <source>
        <strain evidence="8">02402/16</strain>
        <tissue evidence="8">Leaf</tissue>
    </source>
</reference>
<dbReference type="CDD" id="cd09272">
    <property type="entry name" value="RNase_HI_RT_Ty1"/>
    <property type="match status" value="1"/>
</dbReference>
<dbReference type="InterPro" id="IPR036875">
    <property type="entry name" value="Znf_CCHC_sf"/>
</dbReference>
<feature type="domain" description="Integrase catalytic" evidence="7">
    <location>
        <begin position="777"/>
        <end position="873"/>
    </location>
</feature>
<dbReference type="Pfam" id="PF22936">
    <property type="entry name" value="Pol_BBD"/>
    <property type="match status" value="1"/>
</dbReference>
<sequence>MSTFRRNFLFSALKPLLRDSTQCLEVDGILDLRAGGPHRPGTISSGLYRKGKTSAVGAMERKATTHVGSWLSLSCVPSPAKQVGTSRFRAEAMGNENSAPPAAGAWPDLQHKKRNATAELGRDRPGAETAAPLLKWMQNGANEAAVRTMVPAPSSENLYKHEAMGQLGGDLLMNLDETSVPLLKWIKNDPDEAAVKTMVLPPSSENLLKHKATGQLGGTLFSKQTETAKPSLVKRIATAADEASAEAATKLLSAPPSGCLYKLKSKDQPGRNHPRVFGERSGATTGITTSSSDDEFLHTDNFFPDLSDFFDNLNMGDNDAAVNATDARPEGPLSAEEQEKFEKVDAMFKAALFSILGDNIVDPYMAFDHGKDAWDALEAKFGVSDAGTELYVMEQYYDYRMTDERSVVEQAHEIQSLAKELEQFKCTLPDKFVAGGIIAKLPPSWRNFATSLKHKRQEFSVSDLIGSLHVEEKARAKDTRARSFEGGSSANVVQKKNFQSHKSKNKNNGKGKFDEKNKASNSTNFKKKTPYKKKGNCHVCGAPGHWAPDCPERHDRRGNSGKSANVVIGVDTEMKDVARTCSVLMGNGSRASVRGVGTVDLKFTSGKTIQLKNVQHVPSINKNLVSGSLLCRDGFKLVFESNKVVISKCGQFVGKGYVCGGLFRLSLSDICTQIINHVCNDSESDIWHSRLCHINFGCMTRLANMNIIPKFAIVKKSKCQVCVQAKQPRKSHKTAEARDLAPLELIHSDLCEMNDEALNYFKIFKAEAENQLDRKIKRLRSDRGGEYFSNEFDSFCAEHGIIHERTPPYSPQSNGVAERKNRTLTDLVNAMLDTSGLSKAWWGEAILTACHVLNRVPTKNKTLTPFEEWERKRLKLSYLRTWGCMAKVNVPIPKKRKLGPKTVDCVLLGYAFHSIGYRFLIVKSEVPDMHVGTIMESNDATFFEDIFPMKETSSSSIQEMPTPKRSKRQRTAKSFGHDFIVYLVDDTPTSISEAYASQDADYWKEAVRSEMDSILANGTWEVTDRPYGCKPVGCKWVFKKKLRPDGTIEKYKARLVAKGYTQKEGEDFFDTYSPVARLTTIRVLLSLAASHGLLVHQMDVKTAFLNGELEEEIYMEQPDGFVVDGQEGKDLGVADVILNIKLLKDDDGGITLLQSHYVEKILSRFGATRPDISFAVSKLSRFVSRPGDVHWHALERVLRYLKGTASYGIHYTGYPRVLEGYSDANWISDADETKATSGYLFTLGGGAVSWKSCKQTIITRSTMEAELTALDTATVEAEWLRELLMDLPVVEKPIPAIPMNCDNQTVIVKVNSSKDNMKSSRHVFGERSGATTGITTSSSDDEFLHTDNFFPDLSDFFDNLNMGDNDAALAGFNMIKAADPLTEQERMSQRATTPAPAPASHSPASAPVPVPAPFTASTQQSPTSALVPVEAPYTTHAQQAPASALVPLAAPFTAPAQQSPASAPVPLEAPFTAPAQQSPASAPARVPAQAHAPAPARSPRSQLIAVATRVVTRTHLKAMFKLPKSISKDLNAGRRGKISLVMESEGLTVEGRLYRKGKTSAVGAMERKATTHVGSWLSLSCVPSPAKQVGTSRFRAEAMGNENSAPPAAGAWPDLQHKRNATAELGRDRPGTETLGPLLKRKIKTAADQAASMLMPPPSSKCLYKHKATHQLGGDLLMNMDETSVPLLKWIKNDPDEAAVKTMVLPPSSENLLKHKATGQLGGTLFSRIATAADEASAEAAKVTVSPTFGCLYKLKSKDQPGRNHPRKLPKSISKDLNAGRRGKISLVMESEGLTVEGRYSAWLLLPGGKSSLTVPNFALDQS</sequence>
<dbReference type="GO" id="GO:0003676">
    <property type="term" value="F:nucleic acid binding"/>
    <property type="evidence" value="ECO:0007669"/>
    <property type="project" value="InterPro"/>
</dbReference>
<feature type="domain" description="CCHC-type" evidence="6">
    <location>
        <begin position="537"/>
        <end position="552"/>
    </location>
</feature>
<keyword evidence="2" id="KW-0479">Metal-binding</keyword>
<proteinExistence type="predicted"/>
<dbReference type="InterPro" id="IPR025724">
    <property type="entry name" value="GAG-pre-integrase_dom"/>
</dbReference>
<protein>
    <recommendedName>
        <fullName evidence="10">Retrotransposon protein, putative, Ty1-copia subclass</fullName>
    </recommendedName>
</protein>
<evidence type="ECO:0000256" key="5">
    <source>
        <dbReference type="SAM" id="MobiDB-lite"/>
    </source>
</evidence>
<feature type="compositionally biased region" description="Basic residues" evidence="5">
    <location>
        <begin position="498"/>
        <end position="509"/>
    </location>
</feature>
<dbReference type="Pfam" id="PF25597">
    <property type="entry name" value="SH3_retrovirus"/>
    <property type="match status" value="1"/>
</dbReference>
<gene>
    <name evidence="8" type="ORF">QYE76_013446</name>
</gene>
<keyword evidence="3" id="KW-0378">Hydrolase</keyword>
<dbReference type="Gene3D" id="3.30.420.10">
    <property type="entry name" value="Ribonuclease H-like superfamily/Ribonuclease H"/>
    <property type="match status" value="1"/>
</dbReference>
<feature type="compositionally biased region" description="Polar residues" evidence="5">
    <location>
        <begin position="486"/>
        <end position="497"/>
    </location>
</feature>
<feature type="region of interest" description="Disordered" evidence="5">
    <location>
        <begin position="263"/>
        <end position="291"/>
    </location>
</feature>
<dbReference type="InterPro" id="IPR054722">
    <property type="entry name" value="PolX-like_BBD"/>
</dbReference>
<name>A0AAD8U3Z0_LOLMU</name>
<dbReference type="SMART" id="SM00343">
    <property type="entry name" value="ZnF_C2HC"/>
    <property type="match status" value="1"/>
</dbReference>
<dbReference type="InterPro" id="IPR036397">
    <property type="entry name" value="RNaseH_sf"/>
</dbReference>
<dbReference type="InterPro" id="IPR012337">
    <property type="entry name" value="RNaseH-like_sf"/>
</dbReference>
<evidence type="ECO:0000256" key="1">
    <source>
        <dbReference type="ARBA" id="ARBA00022670"/>
    </source>
</evidence>
<dbReference type="GO" id="GO:0006508">
    <property type="term" value="P:proteolysis"/>
    <property type="evidence" value="ECO:0007669"/>
    <property type="project" value="UniProtKB-KW"/>
</dbReference>
<dbReference type="PANTHER" id="PTHR42648:SF20">
    <property type="entry name" value="RNA-DIRECTED DNA POLYMERASE"/>
    <property type="match status" value="1"/>
</dbReference>
<dbReference type="SUPFAM" id="SSF57756">
    <property type="entry name" value="Retrovirus zinc finger-like domains"/>
    <property type="match status" value="1"/>
</dbReference>
<dbReference type="Pfam" id="PF14223">
    <property type="entry name" value="Retrotran_gag_2"/>
    <property type="match status" value="1"/>
</dbReference>
<keyword evidence="1" id="KW-0645">Protease</keyword>
<feature type="region of interest" description="Disordered" evidence="5">
    <location>
        <begin position="476"/>
        <end position="532"/>
    </location>
</feature>
<dbReference type="InterPro" id="IPR039537">
    <property type="entry name" value="Retrotran_Ty1/copia-like"/>
</dbReference>
<evidence type="ECO:0000256" key="2">
    <source>
        <dbReference type="ARBA" id="ARBA00022723"/>
    </source>
</evidence>
<keyword evidence="4" id="KW-0862">Zinc</keyword>
<dbReference type="InterPro" id="IPR013103">
    <property type="entry name" value="RVT_2"/>
</dbReference>
<dbReference type="Gene3D" id="4.10.60.10">
    <property type="entry name" value="Zinc finger, CCHC-type"/>
    <property type="match status" value="1"/>
</dbReference>
<dbReference type="Proteomes" id="UP001231189">
    <property type="component" value="Unassembled WGS sequence"/>
</dbReference>
<feature type="compositionally biased region" description="Low complexity" evidence="5">
    <location>
        <begin position="1391"/>
        <end position="1405"/>
    </location>
</feature>
<evidence type="ECO:0000259" key="7">
    <source>
        <dbReference type="PROSITE" id="PS50994"/>
    </source>
</evidence>
<dbReference type="SUPFAM" id="SSF53098">
    <property type="entry name" value="Ribonuclease H-like"/>
    <property type="match status" value="1"/>
</dbReference>
<dbReference type="PROSITE" id="PS50994">
    <property type="entry name" value="INTEGRASE"/>
    <property type="match status" value="1"/>
</dbReference>
<dbReference type="GO" id="GO:0008270">
    <property type="term" value="F:zinc ion binding"/>
    <property type="evidence" value="ECO:0007669"/>
    <property type="project" value="UniProtKB-KW"/>
</dbReference>